<gene>
    <name evidence="1" type="ORF">BC670_2026</name>
</gene>
<proteinExistence type="predicted"/>
<evidence type="ECO:0008006" key="3">
    <source>
        <dbReference type="Google" id="ProtNLM"/>
    </source>
</evidence>
<evidence type="ECO:0000313" key="1">
    <source>
        <dbReference type="EMBL" id="TQM41093.1"/>
    </source>
</evidence>
<comment type="caution">
    <text evidence="1">The sequence shown here is derived from an EMBL/GenBank/DDBJ whole genome shotgun (WGS) entry which is preliminary data.</text>
</comment>
<protein>
    <recommendedName>
        <fullName evidence="3">Transposase</fullName>
    </recommendedName>
</protein>
<reference evidence="1 2" key="1">
    <citation type="submission" date="2019-06" db="EMBL/GenBank/DDBJ databases">
        <title>Genomic Encyclopedia of Archaeal and Bacterial Type Strains, Phase II (KMG-II): from individual species to whole genera.</title>
        <authorList>
            <person name="Goeker M."/>
        </authorList>
    </citation>
    <scope>NUCLEOTIDE SEQUENCE [LARGE SCALE GENOMIC DNA]</scope>
    <source>
        <strain evidence="1 2">DSM 24789</strain>
    </source>
</reference>
<dbReference type="Proteomes" id="UP000320773">
    <property type="component" value="Unassembled WGS sequence"/>
</dbReference>
<dbReference type="EMBL" id="VFPJ01000001">
    <property type="protein sequence ID" value="TQM41093.1"/>
    <property type="molecule type" value="Genomic_DNA"/>
</dbReference>
<organism evidence="1 2">
    <name type="scientific">Flavobacterium branchiophilum</name>
    <dbReference type="NCBI Taxonomy" id="55197"/>
    <lineage>
        <taxon>Bacteria</taxon>
        <taxon>Pseudomonadati</taxon>
        <taxon>Bacteroidota</taxon>
        <taxon>Flavobacteriia</taxon>
        <taxon>Flavobacteriales</taxon>
        <taxon>Flavobacteriaceae</taxon>
        <taxon>Flavobacterium</taxon>
    </lineage>
</organism>
<sequence length="98" mass="11442">MVSGFICKKCKHTKCTIRKNNYARDCNKCHHIESPTADTLFHKVKFGLHKALGICFEMNATTKSISTNQISKRYEVRYITAWLFMEKVRIAMKIIKNK</sequence>
<accession>A0A543G4S7</accession>
<name>A0A543G4S7_9FLAO</name>
<evidence type="ECO:0000313" key="2">
    <source>
        <dbReference type="Proteomes" id="UP000320773"/>
    </source>
</evidence>
<dbReference type="AlphaFoldDB" id="A0A543G4S7"/>